<accession>A0A6B8KH01</accession>
<dbReference type="InterPro" id="IPR050582">
    <property type="entry name" value="HAD-like_SerB"/>
</dbReference>
<dbReference type="GO" id="GO:0005737">
    <property type="term" value="C:cytoplasm"/>
    <property type="evidence" value="ECO:0007669"/>
    <property type="project" value="TreeGrafter"/>
</dbReference>
<dbReference type="SFLD" id="SFLDS00003">
    <property type="entry name" value="Haloacid_Dehalogenase"/>
    <property type="match status" value="1"/>
</dbReference>
<evidence type="ECO:0000256" key="12">
    <source>
        <dbReference type="ARBA" id="ARBA00048138"/>
    </source>
</evidence>
<dbReference type="OrthoDB" id="9792539at2"/>
<dbReference type="GO" id="GO:0006564">
    <property type="term" value="P:L-serine biosynthetic process"/>
    <property type="evidence" value="ECO:0007669"/>
    <property type="project" value="UniProtKB-KW"/>
</dbReference>
<dbReference type="GO" id="GO:0036424">
    <property type="term" value="F:L-phosphoserine phosphatase activity"/>
    <property type="evidence" value="ECO:0007669"/>
    <property type="project" value="InterPro"/>
</dbReference>
<dbReference type="InterPro" id="IPR023214">
    <property type="entry name" value="HAD_sf"/>
</dbReference>
<dbReference type="SFLD" id="SFLDF00029">
    <property type="entry name" value="phosphoserine_phosphatase"/>
    <property type="match status" value="1"/>
</dbReference>
<evidence type="ECO:0000256" key="14">
    <source>
        <dbReference type="PIRSR" id="PIRSR604469-1"/>
    </source>
</evidence>
<feature type="active site" description="Nucleophile" evidence="14">
    <location>
        <position position="94"/>
    </location>
</feature>
<keyword evidence="9" id="KW-0460">Magnesium</keyword>
<evidence type="ECO:0000313" key="16">
    <source>
        <dbReference type="Proteomes" id="UP000309061"/>
    </source>
</evidence>
<dbReference type="EMBL" id="CP046052">
    <property type="protein sequence ID" value="QGM47654.1"/>
    <property type="molecule type" value="Genomic_DNA"/>
</dbReference>
<name>A0A6B8KH01_9HYPH</name>
<keyword evidence="16" id="KW-1185">Reference proteome</keyword>
<comment type="catalytic activity">
    <reaction evidence="12">
        <text>O-phospho-L-serine + H2O = L-serine + phosphate</text>
        <dbReference type="Rhea" id="RHEA:21208"/>
        <dbReference type="ChEBI" id="CHEBI:15377"/>
        <dbReference type="ChEBI" id="CHEBI:33384"/>
        <dbReference type="ChEBI" id="CHEBI:43474"/>
        <dbReference type="ChEBI" id="CHEBI:57524"/>
        <dbReference type="EC" id="3.1.3.3"/>
    </reaction>
</comment>
<dbReference type="InterPro" id="IPR036412">
    <property type="entry name" value="HAD-like_sf"/>
</dbReference>
<dbReference type="PANTHER" id="PTHR43344">
    <property type="entry name" value="PHOSPHOSERINE PHOSPHATASE"/>
    <property type="match status" value="1"/>
</dbReference>
<dbReference type="NCBIfam" id="TIGR01488">
    <property type="entry name" value="HAD-SF-IB"/>
    <property type="match status" value="1"/>
</dbReference>
<dbReference type="EC" id="3.1.3.3" evidence="4"/>
<reference evidence="15 16" key="1">
    <citation type="submission" date="2019-11" db="EMBL/GenBank/DDBJ databases">
        <title>The genome sequence of Methylocystis heyeri.</title>
        <authorList>
            <person name="Oshkin I.Y."/>
            <person name="Miroshnikov K."/>
            <person name="Dedysh S.N."/>
        </authorList>
    </citation>
    <scope>NUCLEOTIDE SEQUENCE [LARGE SCALE GENOMIC DNA]</scope>
    <source>
        <strain evidence="15 16">H2</strain>
    </source>
</reference>
<proteinExistence type="inferred from homology"/>
<dbReference type="InterPro" id="IPR004469">
    <property type="entry name" value="PSP"/>
</dbReference>
<dbReference type="RefSeq" id="WP_136494309.1">
    <property type="nucleotide sequence ID" value="NZ_CP046052.1"/>
</dbReference>
<comment type="cofactor">
    <cofactor evidence="1">
        <name>Mg(2+)</name>
        <dbReference type="ChEBI" id="CHEBI:18420"/>
    </cofactor>
</comment>
<dbReference type="NCBIfam" id="TIGR00338">
    <property type="entry name" value="serB"/>
    <property type="match status" value="1"/>
</dbReference>
<evidence type="ECO:0000256" key="11">
    <source>
        <dbReference type="ARBA" id="ARBA00031693"/>
    </source>
</evidence>
<dbReference type="Pfam" id="PF12710">
    <property type="entry name" value="HAD"/>
    <property type="match status" value="1"/>
</dbReference>
<keyword evidence="6" id="KW-0028">Amino-acid biosynthesis</keyword>
<evidence type="ECO:0000256" key="2">
    <source>
        <dbReference type="ARBA" id="ARBA00005135"/>
    </source>
</evidence>
<keyword evidence="8 15" id="KW-0378">Hydrolase</keyword>
<evidence type="ECO:0000256" key="1">
    <source>
        <dbReference type="ARBA" id="ARBA00001946"/>
    </source>
</evidence>
<evidence type="ECO:0000256" key="10">
    <source>
        <dbReference type="ARBA" id="ARBA00023299"/>
    </source>
</evidence>
<sequence length="303" mass="31719">MSKSAGSQAAHFVATFVAAPGAALEEPLAVGAVEAAGVRLLDASWLERGVALDIFIETPSHAALKAMEAALCGAPVDIIAQPAATRRKSLLVADMDATMIAEECLDELACVIGKQEAVSALTAQAMRGEIDFEQALVTRVAMFEGVTVEAIEELIGRLSPSPGAKTLVATMSAAGGHTALVSGGFTLFAEAVARRLGFDEFFANSLEIEHGRLTGRITPPIRGKQAKGEILTRLRDARGLAPTTTLAVGDGANDLDMLARAGLGAAWRAKPQVAAMAKARIDHADLTALLYAQGFRREEFVEN</sequence>
<gene>
    <name evidence="15" type="primary">serB</name>
    <name evidence="15" type="ORF">H2LOC_019325</name>
</gene>
<evidence type="ECO:0000256" key="3">
    <source>
        <dbReference type="ARBA" id="ARBA00009184"/>
    </source>
</evidence>
<evidence type="ECO:0000313" key="15">
    <source>
        <dbReference type="EMBL" id="QGM47654.1"/>
    </source>
</evidence>
<dbReference type="PANTHER" id="PTHR43344:SF2">
    <property type="entry name" value="PHOSPHOSERINE PHOSPHATASE"/>
    <property type="match status" value="1"/>
</dbReference>
<keyword evidence="10" id="KW-0718">Serine biosynthesis</keyword>
<evidence type="ECO:0000256" key="7">
    <source>
        <dbReference type="ARBA" id="ARBA00022723"/>
    </source>
</evidence>
<protein>
    <recommendedName>
        <fullName evidence="5">Phosphoserine phosphatase</fullName>
        <ecNumber evidence="4">3.1.3.3</ecNumber>
    </recommendedName>
    <alternativeName>
        <fullName evidence="11">O-phosphoserine phosphohydrolase</fullName>
    </alternativeName>
</protein>
<keyword evidence="7" id="KW-0479">Metal-binding</keyword>
<dbReference type="SFLD" id="SFLDG01136">
    <property type="entry name" value="C1.6:_Phosphoserine_Phosphatas"/>
    <property type="match status" value="1"/>
</dbReference>
<comment type="catalytic activity">
    <reaction evidence="13">
        <text>O-phospho-D-serine + H2O = D-serine + phosphate</text>
        <dbReference type="Rhea" id="RHEA:24873"/>
        <dbReference type="ChEBI" id="CHEBI:15377"/>
        <dbReference type="ChEBI" id="CHEBI:35247"/>
        <dbReference type="ChEBI" id="CHEBI:43474"/>
        <dbReference type="ChEBI" id="CHEBI:58680"/>
        <dbReference type="EC" id="3.1.3.3"/>
    </reaction>
</comment>
<dbReference type="KEGG" id="mhey:H2LOC_019325"/>
<evidence type="ECO:0000256" key="5">
    <source>
        <dbReference type="ARBA" id="ARBA00015196"/>
    </source>
</evidence>
<dbReference type="Proteomes" id="UP000309061">
    <property type="component" value="Chromosome"/>
</dbReference>
<comment type="similarity">
    <text evidence="3">Belongs to the HAD-like hydrolase superfamily. SerB family.</text>
</comment>
<comment type="pathway">
    <text evidence="2">Amino-acid biosynthesis; L-serine biosynthesis; L-serine from 3-phospho-D-glycerate: step 3/3.</text>
</comment>
<feature type="active site" description="Proton donor" evidence="14">
    <location>
        <position position="96"/>
    </location>
</feature>
<dbReference type="AlphaFoldDB" id="A0A6B8KH01"/>
<evidence type="ECO:0000256" key="8">
    <source>
        <dbReference type="ARBA" id="ARBA00022801"/>
    </source>
</evidence>
<evidence type="ECO:0000256" key="4">
    <source>
        <dbReference type="ARBA" id="ARBA00012640"/>
    </source>
</evidence>
<evidence type="ECO:0000256" key="13">
    <source>
        <dbReference type="ARBA" id="ARBA00048523"/>
    </source>
</evidence>
<dbReference type="SFLD" id="SFLDG01137">
    <property type="entry name" value="C1.6.1:_Phosphoserine_Phosphat"/>
    <property type="match status" value="1"/>
</dbReference>
<evidence type="ECO:0000256" key="6">
    <source>
        <dbReference type="ARBA" id="ARBA00022605"/>
    </source>
</evidence>
<dbReference type="Gene3D" id="3.40.50.1000">
    <property type="entry name" value="HAD superfamily/HAD-like"/>
    <property type="match status" value="1"/>
</dbReference>
<dbReference type="GO" id="GO:0000287">
    <property type="term" value="F:magnesium ion binding"/>
    <property type="evidence" value="ECO:0007669"/>
    <property type="project" value="TreeGrafter"/>
</dbReference>
<organism evidence="15 16">
    <name type="scientific">Methylocystis heyeri</name>
    <dbReference type="NCBI Taxonomy" id="391905"/>
    <lineage>
        <taxon>Bacteria</taxon>
        <taxon>Pseudomonadati</taxon>
        <taxon>Pseudomonadota</taxon>
        <taxon>Alphaproteobacteria</taxon>
        <taxon>Hyphomicrobiales</taxon>
        <taxon>Methylocystaceae</taxon>
        <taxon>Methylocystis</taxon>
    </lineage>
</organism>
<dbReference type="SUPFAM" id="SSF56784">
    <property type="entry name" value="HAD-like"/>
    <property type="match status" value="1"/>
</dbReference>
<dbReference type="UniPathway" id="UPA00135">
    <property type="reaction ID" value="UER00198"/>
</dbReference>
<evidence type="ECO:0000256" key="9">
    <source>
        <dbReference type="ARBA" id="ARBA00022842"/>
    </source>
</evidence>